<dbReference type="AlphaFoldDB" id="D1C5B7"/>
<name>D1C5B7_SPHTD</name>
<dbReference type="GO" id="GO:0004658">
    <property type="term" value="F:propionyl-CoA carboxylase activity"/>
    <property type="evidence" value="ECO:0007669"/>
    <property type="project" value="InterPro"/>
</dbReference>
<evidence type="ECO:0000313" key="3">
    <source>
        <dbReference type="Proteomes" id="UP000002027"/>
    </source>
</evidence>
<dbReference type="InParanoid" id="D1C5B7"/>
<reference evidence="2 3" key="2">
    <citation type="journal article" date="2010" name="Stand. Genomic Sci.">
        <title>Complete genome sequence of Desulfohalobium retbaense type strain (HR(100)).</title>
        <authorList>
            <person name="Spring S."/>
            <person name="Nolan M."/>
            <person name="Lapidus A."/>
            <person name="Glavina Del Rio T."/>
            <person name="Copeland A."/>
            <person name="Tice H."/>
            <person name="Cheng J.F."/>
            <person name="Lucas S."/>
            <person name="Land M."/>
            <person name="Chen F."/>
            <person name="Bruce D."/>
            <person name="Goodwin L."/>
            <person name="Pitluck S."/>
            <person name="Ivanova N."/>
            <person name="Mavromatis K."/>
            <person name="Mikhailova N."/>
            <person name="Pati A."/>
            <person name="Chen A."/>
            <person name="Palaniappan K."/>
            <person name="Hauser L."/>
            <person name="Chang Y.J."/>
            <person name="Jeffries C.D."/>
            <person name="Munk C."/>
            <person name="Kiss H."/>
            <person name="Chain P."/>
            <person name="Han C."/>
            <person name="Brettin T."/>
            <person name="Detter J.C."/>
            <person name="Schuler E."/>
            <person name="Goker M."/>
            <person name="Rohde M."/>
            <person name="Bristow J."/>
            <person name="Eisen J.A."/>
            <person name="Markowitz V."/>
            <person name="Hugenholtz P."/>
            <person name="Kyrpides N.C."/>
            <person name="Klenk H.P."/>
        </authorList>
    </citation>
    <scope>NUCLEOTIDE SEQUENCE [LARGE SCALE GENOMIC DNA]</scope>
    <source>
        <strain evidence="3">ATCC 49802 / DSM 20745 / S 6022</strain>
    </source>
</reference>
<gene>
    <name evidence="2" type="ordered locus">Sthe_2004</name>
</gene>
<evidence type="ECO:0000256" key="1">
    <source>
        <dbReference type="SAM" id="MobiDB-lite"/>
    </source>
</evidence>
<reference evidence="3" key="1">
    <citation type="submission" date="2009-11" db="EMBL/GenBank/DDBJ databases">
        <title>The complete chromosome 1 of Sphaerobacter thermophilus DSM 20745.</title>
        <authorList>
            <person name="Lucas S."/>
            <person name="Copeland A."/>
            <person name="Lapidus A."/>
            <person name="Glavina del Rio T."/>
            <person name="Dalin E."/>
            <person name="Tice H."/>
            <person name="Bruce D."/>
            <person name="Goodwin L."/>
            <person name="Pitluck S."/>
            <person name="Kyrpides N."/>
            <person name="Mavromatis K."/>
            <person name="Ivanova N."/>
            <person name="Mikhailova N."/>
            <person name="LaButti K.M."/>
            <person name="Clum A."/>
            <person name="Sun H.I."/>
            <person name="Brettin T."/>
            <person name="Detter J.C."/>
            <person name="Han C."/>
            <person name="Larimer F."/>
            <person name="Land M."/>
            <person name="Hauser L."/>
            <person name="Markowitz V."/>
            <person name="Cheng J.F."/>
            <person name="Hugenholtz P."/>
            <person name="Woyke T."/>
            <person name="Wu D."/>
            <person name="Steenblock K."/>
            <person name="Schneider S."/>
            <person name="Pukall R."/>
            <person name="Goeker M."/>
            <person name="Klenk H.P."/>
            <person name="Eisen J.A."/>
        </authorList>
    </citation>
    <scope>NUCLEOTIDE SEQUENCE [LARGE SCALE GENOMIC DNA]</scope>
    <source>
        <strain evidence="3">ATCC 49802 / DSM 20745 / S 6022</strain>
    </source>
</reference>
<protein>
    <recommendedName>
        <fullName evidence="4">Acyl-CoA carboxylase subunit epsilon</fullName>
    </recommendedName>
</protein>
<evidence type="ECO:0000313" key="2">
    <source>
        <dbReference type="EMBL" id="ACZ39434.1"/>
    </source>
</evidence>
<dbReference type="InterPro" id="IPR032716">
    <property type="entry name" value="ACC_epsilon"/>
</dbReference>
<keyword evidence="3" id="KW-1185">Reference proteome</keyword>
<dbReference type="KEGG" id="sti:Sthe_2004"/>
<dbReference type="EMBL" id="CP001823">
    <property type="protein sequence ID" value="ACZ39434.1"/>
    <property type="molecule type" value="Genomic_DNA"/>
</dbReference>
<evidence type="ECO:0008006" key="4">
    <source>
        <dbReference type="Google" id="ProtNLM"/>
    </source>
</evidence>
<dbReference type="RefSeq" id="WP_012872480.1">
    <property type="nucleotide sequence ID" value="NC_013523.1"/>
</dbReference>
<accession>D1C5B7</accession>
<dbReference type="GO" id="GO:0003989">
    <property type="term" value="F:acetyl-CoA carboxylase activity"/>
    <property type="evidence" value="ECO:0007669"/>
    <property type="project" value="InterPro"/>
</dbReference>
<dbReference type="STRING" id="479434.Sthe_2004"/>
<organism evidence="2 3">
    <name type="scientific">Sphaerobacter thermophilus (strain ATCC 49802 / DSM 20745 / KCCM 41009 / NCIMB 13125 / S 6022)</name>
    <dbReference type="NCBI Taxonomy" id="479434"/>
    <lineage>
        <taxon>Bacteria</taxon>
        <taxon>Pseudomonadati</taxon>
        <taxon>Thermomicrobiota</taxon>
        <taxon>Thermomicrobia</taxon>
        <taxon>Sphaerobacterales</taxon>
        <taxon>Sphaerobacterineae</taxon>
        <taxon>Sphaerobacteraceae</taxon>
        <taxon>Sphaerobacter</taxon>
    </lineage>
</organism>
<sequence>MIEETRSLGRVEVRPQPSPEELAAIGAVLRARKARQDEAGPAPMPAWVEAGRREAMRAREVGPTPGGWARAARLGTVR</sequence>
<dbReference type="HOGENOM" id="CLU_2620248_0_0_0"/>
<dbReference type="Proteomes" id="UP000002027">
    <property type="component" value="Chromosome 1"/>
</dbReference>
<proteinExistence type="predicted"/>
<feature type="region of interest" description="Disordered" evidence="1">
    <location>
        <begin position="59"/>
        <end position="78"/>
    </location>
</feature>
<dbReference type="Pfam" id="PF13822">
    <property type="entry name" value="ACC_epsilon"/>
    <property type="match status" value="1"/>
</dbReference>